<sequence>MQPFAAMGDGRVSAVYLGVNFVEEIYSDPVIFKFWVDALTFSLSCCLKSSQLDTSHRTLSASSTVKIVPGAIPQEAQWSAEAPCPFARNFEIDLSSTRTLPGVAPATRPPSPKMAPSSGKRLFAVPARPQEVKQIVDAVPASVSASECDLFLNVETRYLELLLQAIEDSERETDATLKTEFVSAWTWHERYVVLIWLSQLFFAPFDLSTISSGDADDFEPPSLPGFKWPQQVPRITLRVIPLATRYLASPGKERDGAKALLVRLAMRRDMQEMGILTALVQWALSTLKLVTDANTLSPYYFIGSLSFLAGVLRAAEDTSIMDQHLSTIFYVVQAIPSEENDVYKVINGSALARKMMIKVTRSIIAIILRKSRQNMSDTEMIETTIGYLLERLADNDTPVRFAASKALSVITLKLDPDMASQVIEAVIESLNRNVLWVKDKSDPKAVIVRDLTSVDPLEWHGLMLTLSHLLYRRSPPPENLSDIIHALLIGLSFEKRSPSGGSIGTNVRDASCFGIWALARRYTTAELLKVETQSVLVARGHDPAASILQVIATELVVTASLDPAGNIRRGSSAALQELIGRHPDTVETGISVVQTVDYHAVALRSRAIHEVALRATRLSHHYGRALLEAKLGWRGIGDMDASARRVVAASFGALTAELARTVPGNPLDSLAAWIEVLLSRIQHLQVRQVEERHGLLLSLAAIFDAIPGFLKEESLRGQVGQLPISRVYDNLKAILRESRDTKFRKPELVAEATSVLIISATPLLLLRLSGFDQHVSQLRTFIQPGSTIIDEADSHILLKCLDLVDSVRTHQLDLFDDLLDITESCINDWLDKNEAEVVKSSSETALILLLLSKPTRRHKIVQDWSEKVCVARAPRKRHGDGYFHALTRSKPILDTLKTIENDETKQLSVSKVLGERWANDNNIETRVAIMQSLIDKTALRLESATFIGLISEGLDDYTTNARGDIGSLVRLEAIKATKTLWQPKDGDREIVARLFPQILRLAAEKLDRVRAEAKSTLGAILQPHDLEAFQQLSFTSKAYFDFLFTLRDTTRLRIGAGDSTLGSENCTSSLLAGLVTSADTGNEDLVVETRAALAELCETSDEDLRQVCGSLLHNLKLYAGQDRVLVPTLEVIAYLFHVGLLQRCCNVSGLAGVDASTTSAGSGNEHYLNLRQLCLLVQKAAYKTGNVRKLEACIKVYGAIAAIKTETTTESAIVRTATRVTSKADNVNDGTGSGNDNVDLAGRLDAAKTQGPVLVLAQEKHDEGVAEAKRRLGALLLHPWPRVRSLVVDELWSLFTSDLGGDGEGCGDYKVKGEEQEEDRKRRLLLGVDWGKADKTHVKKIVRELGLESDKVTDAIEHWVRRYELEAKYERARVIAQLLLGTQLNRWLGSVTVEVTS</sequence>
<proteinExistence type="predicted"/>
<accession>A0ACC2JPX7</accession>
<evidence type="ECO:0000313" key="1">
    <source>
        <dbReference type="EMBL" id="KAJ8129531.1"/>
    </source>
</evidence>
<protein>
    <submittedName>
        <fullName evidence="1">Uncharacterized protein</fullName>
    </submittedName>
</protein>
<dbReference type="EMBL" id="JAPUUL010000733">
    <property type="protein sequence ID" value="KAJ8129531.1"/>
    <property type="molecule type" value="Genomic_DNA"/>
</dbReference>
<organism evidence="1 2">
    <name type="scientific">Lasiodiplodia mahajangana</name>
    <dbReference type="NCBI Taxonomy" id="1108764"/>
    <lineage>
        <taxon>Eukaryota</taxon>
        <taxon>Fungi</taxon>
        <taxon>Dikarya</taxon>
        <taxon>Ascomycota</taxon>
        <taxon>Pezizomycotina</taxon>
        <taxon>Dothideomycetes</taxon>
        <taxon>Dothideomycetes incertae sedis</taxon>
        <taxon>Botryosphaeriales</taxon>
        <taxon>Botryosphaeriaceae</taxon>
        <taxon>Lasiodiplodia</taxon>
    </lineage>
</organism>
<gene>
    <name evidence="1" type="ORF">O1611_g4099</name>
</gene>
<keyword evidence="2" id="KW-1185">Reference proteome</keyword>
<reference evidence="1" key="1">
    <citation type="submission" date="2022-12" db="EMBL/GenBank/DDBJ databases">
        <title>Genome Sequence of Lasiodiplodia mahajangana.</title>
        <authorList>
            <person name="Buettner E."/>
        </authorList>
    </citation>
    <scope>NUCLEOTIDE SEQUENCE</scope>
    <source>
        <strain evidence="1">VT137</strain>
    </source>
</reference>
<evidence type="ECO:0000313" key="2">
    <source>
        <dbReference type="Proteomes" id="UP001153332"/>
    </source>
</evidence>
<dbReference type="Proteomes" id="UP001153332">
    <property type="component" value="Unassembled WGS sequence"/>
</dbReference>
<name>A0ACC2JPX7_9PEZI</name>
<comment type="caution">
    <text evidence="1">The sequence shown here is derived from an EMBL/GenBank/DDBJ whole genome shotgun (WGS) entry which is preliminary data.</text>
</comment>